<gene>
    <name evidence="2" type="ORF">P175DRAFT_0536064</name>
</gene>
<comment type="caution">
    <text evidence="2">The sequence shown here is derived from an EMBL/GenBank/DDBJ whole genome shotgun (WGS) entry which is preliminary data.</text>
</comment>
<organism evidence="2 3">
    <name type="scientific">Aspergillus ochraceoroseus IBT 24754</name>
    <dbReference type="NCBI Taxonomy" id="1392256"/>
    <lineage>
        <taxon>Eukaryota</taxon>
        <taxon>Fungi</taxon>
        <taxon>Dikarya</taxon>
        <taxon>Ascomycota</taxon>
        <taxon>Pezizomycotina</taxon>
        <taxon>Eurotiomycetes</taxon>
        <taxon>Eurotiomycetidae</taxon>
        <taxon>Eurotiales</taxon>
        <taxon>Aspergillaceae</taxon>
        <taxon>Aspergillus</taxon>
        <taxon>Aspergillus subgen. Nidulantes</taxon>
    </lineage>
</organism>
<accession>A0A2T5LLU3</accession>
<feature type="region of interest" description="Disordered" evidence="1">
    <location>
        <begin position="1"/>
        <end position="22"/>
    </location>
</feature>
<dbReference type="EMBL" id="MSFN02000011">
    <property type="protein sequence ID" value="PTU17249.1"/>
    <property type="molecule type" value="Genomic_DNA"/>
</dbReference>
<evidence type="ECO:0000313" key="2">
    <source>
        <dbReference type="EMBL" id="PTU17249.1"/>
    </source>
</evidence>
<dbReference type="VEuPathDB" id="FungiDB:P175DRAFT_0536064"/>
<dbReference type="GeneID" id="63817169"/>
<dbReference type="OrthoDB" id="273010at2759"/>
<reference evidence="2 3" key="1">
    <citation type="journal article" date="2018" name="Proc. Natl. Acad. Sci. U.S.A.">
        <title>Linking secondary metabolites to gene clusters through genome sequencing of six diverse Aspergillus species.</title>
        <authorList>
            <person name="Kaerboelling I."/>
            <person name="Vesth T.C."/>
            <person name="Frisvad J.C."/>
            <person name="Nybo J.L."/>
            <person name="Theobald S."/>
            <person name="Kuo A."/>
            <person name="Bowyer P."/>
            <person name="Matsuda Y."/>
            <person name="Mondo S."/>
            <person name="Lyhne E.K."/>
            <person name="Kogle M.E."/>
            <person name="Clum A."/>
            <person name="Lipzen A."/>
            <person name="Salamov A."/>
            <person name="Ngan C.Y."/>
            <person name="Daum C."/>
            <person name="Chiniquy J."/>
            <person name="Barry K."/>
            <person name="LaButti K."/>
            <person name="Haridas S."/>
            <person name="Simmons B.A."/>
            <person name="Magnuson J.K."/>
            <person name="Mortensen U.H."/>
            <person name="Larsen T.O."/>
            <person name="Grigoriev I.V."/>
            <person name="Baker S.E."/>
            <person name="Andersen M.R."/>
        </authorList>
    </citation>
    <scope>NUCLEOTIDE SEQUENCE [LARGE SCALE GENOMIC DNA]</scope>
    <source>
        <strain evidence="2 3">IBT 24754</strain>
    </source>
</reference>
<dbReference type="RefSeq" id="XP_040748641.1">
    <property type="nucleotide sequence ID" value="XM_040900287.1"/>
</dbReference>
<proteinExistence type="predicted"/>
<evidence type="ECO:0000313" key="3">
    <source>
        <dbReference type="Proteomes" id="UP000244073"/>
    </source>
</evidence>
<dbReference type="AlphaFoldDB" id="A0A2T5LLU3"/>
<evidence type="ECO:0000256" key="1">
    <source>
        <dbReference type="SAM" id="MobiDB-lite"/>
    </source>
</evidence>
<name>A0A2T5LLU3_9EURO</name>
<protein>
    <submittedName>
        <fullName evidence="2">Uncharacterized protein</fullName>
    </submittedName>
</protein>
<dbReference type="Proteomes" id="UP000244073">
    <property type="component" value="Unassembled WGS sequence"/>
</dbReference>
<sequence>MDLRRSDGRSGEGSRDGASRDRDIPKLSKLSFLMDFASDVGVRHSVVLSSLDIRHSVDISPAALSIAREIRFCVIAIVVGWTTTRVVSALLDRRPSSDS</sequence>